<dbReference type="EMBL" id="KU594588">
    <property type="protein sequence ID" value="ANQ43333.1"/>
    <property type="molecule type" value="Genomic_DNA"/>
</dbReference>
<name>A0A1B1FFV4_XENLA</name>
<dbReference type="InterPro" id="IPR009079">
    <property type="entry name" value="4_helix_cytokine-like_core"/>
</dbReference>
<protein>
    <submittedName>
        <fullName evidence="1">Type I interferon 21</fullName>
    </submittedName>
</protein>
<dbReference type="AlphaFoldDB" id="A0A1B1FFV4"/>
<dbReference type="Gene3D" id="1.20.1250.10">
    <property type="match status" value="1"/>
</dbReference>
<proteinExistence type="predicted"/>
<organism evidence="1">
    <name type="scientific">Xenopus laevis</name>
    <name type="common">African clawed frog</name>
    <dbReference type="NCBI Taxonomy" id="8355"/>
    <lineage>
        <taxon>Eukaryota</taxon>
        <taxon>Metazoa</taxon>
        <taxon>Chordata</taxon>
        <taxon>Craniata</taxon>
        <taxon>Vertebrata</taxon>
        <taxon>Euteleostomi</taxon>
        <taxon>Amphibia</taxon>
        <taxon>Batrachia</taxon>
        <taxon>Anura</taxon>
        <taxon>Pipoidea</taxon>
        <taxon>Pipidae</taxon>
        <taxon>Xenopodinae</taxon>
        <taxon>Xenopus</taxon>
        <taxon>Xenopus</taxon>
    </lineage>
</organism>
<dbReference type="PaxDb" id="8355-A0A1B1FFV4"/>
<reference evidence="1" key="1">
    <citation type="journal article" date="2016" name="Sci. Rep.">
        <title>Expansion of amphibian intronless interferons revises the paradigm for interferon evolution and functional diversity.</title>
        <authorList>
            <person name="Sang Y."/>
            <person name="Liu Q."/>
            <person name="Lee J."/>
            <person name="Ma W."/>
            <person name="McVey D.S."/>
            <person name="Blecha F."/>
        </authorList>
    </citation>
    <scope>NUCLEOTIDE SEQUENCE</scope>
    <source>
        <strain evidence="1">Ifnx21</strain>
    </source>
</reference>
<accession>A0A1B1FFV4</accession>
<evidence type="ECO:0000313" key="1">
    <source>
        <dbReference type="EMBL" id="ANQ43333.1"/>
    </source>
</evidence>
<sequence length="238" mass="27673">MAPGLIKQTNCLETLLMVTTILYLLVQPSSAGSRECPWFDKRGELVDNEILKVFDNLQPTEENKYNCRFKISNKGFFNNRSQEEAAAIVFVVFRETKKFYKKNCSRLSVNCNQLLHLLQQQIDKLHTCNINTVQYKEATQAISKEYRKLRKKGFGSNRLVWFQPFGSNDLMVRFERFNRSFRTISSFDRTVFVRSQRENVGVSVQSGTIQRQRDCDGTEYISDSCYNASFGPYSSLQR</sequence>